<dbReference type="SMART" id="SM00401">
    <property type="entry name" value="ZnF_GATA"/>
    <property type="match status" value="1"/>
</dbReference>
<feature type="domain" description="GATA-type" evidence="9">
    <location>
        <begin position="503"/>
        <end position="542"/>
    </location>
</feature>
<evidence type="ECO:0000259" key="9">
    <source>
        <dbReference type="PROSITE" id="PS50114"/>
    </source>
</evidence>
<dbReference type="Pfam" id="PF00320">
    <property type="entry name" value="GATA"/>
    <property type="match status" value="1"/>
</dbReference>
<dbReference type="Proteomes" id="UP001141806">
    <property type="component" value="Unassembled WGS sequence"/>
</dbReference>
<evidence type="ECO:0000259" key="10">
    <source>
        <dbReference type="PROSITE" id="PS51525"/>
    </source>
</evidence>
<comment type="similarity">
    <text evidence="1">Belongs to the methyltransferase superfamily. L-isoaspartyl/D-aspartyl protein methyltransferase family.</text>
</comment>
<evidence type="ECO:0000256" key="5">
    <source>
        <dbReference type="ARBA" id="ARBA00022691"/>
    </source>
</evidence>
<dbReference type="CDD" id="cd02440">
    <property type="entry name" value="AdoMet_MTases"/>
    <property type="match status" value="1"/>
</dbReference>
<evidence type="ECO:0000256" key="7">
    <source>
        <dbReference type="PROSITE-ProRule" id="PRU00094"/>
    </source>
</evidence>
<evidence type="ECO:0000256" key="8">
    <source>
        <dbReference type="SAM" id="MobiDB-lite"/>
    </source>
</evidence>
<dbReference type="SUPFAM" id="SSF53335">
    <property type="entry name" value="S-adenosyl-L-methionine-dependent methyltransferases"/>
    <property type="match status" value="1"/>
</dbReference>
<keyword evidence="3" id="KW-0489">Methyltransferase</keyword>
<dbReference type="GO" id="GO:0008270">
    <property type="term" value="F:zinc ion binding"/>
    <property type="evidence" value="ECO:0007669"/>
    <property type="project" value="UniProtKB-KW"/>
</dbReference>
<dbReference type="Gene3D" id="1.20.1270.220">
    <property type="match status" value="1"/>
</dbReference>
<dbReference type="FunFam" id="3.40.50.150:FF:000027">
    <property type="entry name" value="Protein-L-isoaspartate O-methyltransferase"/>
    <property type="match status" value="1"/>
</dbReference>
<dbReference type="GO" id="GO:0006355">
    <property type="term" value="P:regulation of DNA-templated transcription"/>
    <property type="evidence" value="ECO:0007669"/>
    <property type="project" value="InterPro"/>
</dbReference>
<dbReference type="OrthoDB" id="73890at2759"/>
<dbReference type="SUPFAM" id="SSF57716">
    <property type="entry name" value="Glucocorticoid receptor-like (DNA-binding domain)"/>
    <property type="match status" value="1"/>
</dbReference>
<dbReference type="Pfam" id="PF17035">
    <property type="entry name" value="BET"/>
    <property type="match status" value="1"/>
</dbReference>
<dbReference type="InterPro" id="IPR013088">
    <property type="entry name" value="Znf_NHR/GATA"/>
</dbReference>
<dbReference type="InterPro" id="IPR038336">
    <property type="entry name" value="NET_sf"/>
</dbReference>
<organism evidence="11 12">
    <name type="scientific">Protea cynaroides</name>
    <dbReference type="NCBI Taxonomy" id="273540"/>
    <lineage>
        <taxon>Eukaryota</taxon>
        <taxon>Viridiplantae</taxon>
        <taxon>Streptophyta</taxon>
        <taxon>Embryophyta</taxon>
        <taxon>Tracheophyta</taxon>
        <taxon>Spermatophyta</taxon>
        <taxon>Magnoliopsida</taxon>
        <taxon>Proteales</taxon>
        <taxon>Proteaceae</taxon>
        <taxon>Protea</taxon>
    </lineage>
</organism>
<dbReference type="PANTHER" id="PTHR11579:SF28">
    <property type="entry name" value="PROTEIN-L-ISOASPARTATE O-METHYLTRANSFERASE 1"/>
    <property type="match status" value="1"/>
</dbReference>
<dbReference type="EC" id="2.1.1.77" evidence="2"/>
<dbReference type="PROSITE" id="PS01279">
    <property type="entry name" value="PCMT"/>
    <property type="match status" value="1"/>
</dbReference>
<evidence type="ECO:0000256" key="2">
    <source>
        <dbReference type="ARBA" id="ARBA00011890"/>
    </source>
</evidence>
<protein>
    <recommendedName>
        <fullName evidence="2">protein-L-isoaspartate(D-aspartate) O-methyltransferase</fullName>
        <ecNumber evidence="2">2.1.1.77</ecNumber>
    </recommendedName>
</protein>
<dbReference type="GO" id="GO:0043565">
    <property type="term" value="F:sequence-specific DNA binding"/>
    <property type="evidence" value="ECO:0007669"/>
    <property type="project" value="InterPro"/>
</dbReference>
<comment type="caution">
    <text evidence="11">The sequence shown here is derived from an EMBL/GenBank/DDBJ whole genome shotgun (WGS) entry which is preliminary data.</text>
</comment>
<evidence type="ECO:0000313" key="12">
    <source>
        <dbReference type="Proteomes" id="UP001141806"/>
    </source>
</evidence>
<proteinExistence type="inferred from homology"/>
<reference evidence="11" key="1">
    <citation type="journal article" date="2023" name="Plant J.">
        <title>The genome of the king protea, Protea cynaroides.</title>
        <authorList>
            <person name="Chang J."/>
            <person name="Duong T.A."/>
            <person name="Schoeman C."/>
            <person name="Ma X."/>
            <person name="Roodt D."/>
            <person name="Barker N."/>
            <person name="Li Z."/>
            <person name="Van de Peer Y."/>
            <person name="Mizrachi E."/>
        </authorList>
    </citation>
    <scope>NUCLEOTIDE SEQUENCE</scope>
    <source>
        <tissue evidence="11">Young leaves</tissue>
    </source>
</reference>
<dbReference type="GO" id="GO:0005737">
    <property type="term" value="C:cytoplasm"/>
    <property type="evidence" value="ECO:0007669"/>
    <property type="project" value="TreeGrafter"/>
</dbReference>
<evidence type="ECO:0000256" key="3">
    <source>
        <dbReference type="ARBA" id="ARBA00022603"/>
    </source>
</evidence>
<dbReference type="InterPro" id="IPR027353">
    <property type="entry name" value="NET_dom"/>
</dbReference>
<dbReference type="GO" id="GO:0004719">
    <property type="term" value="F:protein-L-isoaspartate (D-aspartate) O-methyltransferase activity"/>
    <property type="evidence" value="ECO:0007669"/>
    <property type="project" value="UniProtKB-EC"/>
</dbReference>
<dbReference type="GO" id="GO:0030091">
    <property type="term" value="P:protein repair"/>
    <property type="evidence" value="ECO:0007669"/>
    <property type="project" value="UniProtKB-ARBA"/>
</dbReference>
<evidence type="ECO:0000256" key="1">
    <source>
        <dbReference type="ARBA" id="ARBA00005369"/>
    </source>
</evidence>
<dbReference type="Pfam" id="PF01135">
    <property type="entry name" value="PCMT"/>
    <property type="match status" value="1"/>
</dbReference>
<keyword evidence="7" id="KW-0479">Metal-binding</keyword>
<gene>
    <name evidence="11" type="ORF">NE237_006842</name>
</gene>
<dbReference type="PROSITE" id="PS51525">
    <property type="entry name" value="NET"/>
    <property type="match status" value="1"/>
</dbReference>
<keyword evidence="7" id="KW-0863">Zinc-finger</keyword>
<dbReference type="InterPro" id="IPR000682">
    <property type="entry name" value="PCMT"/>
</dbReference>
<feature type="region of interest" description="Disordered" evidence="8">
    <location>
        <begin position="453"/>
        <end position="478"/>
    </location>
</feature>
<feature type="domain" description="NET" evidence="10">
    <location>
        <begin position="601"/>
        <end position="682"/>
    </location>
</feature>
<name>A0A9Q0KN13_9MAGN</name>
<keyword evidence="7" id="KW-0862">Zinc</keyword>
<keyword evidence="12" id="KW-1185">Reference proteome</keyword>
<dbReference type="EMBL" id="JAMYWD010000004">
    <property type="protein sequence ID" value="KAJ4973668.1"/>
    <property type="molecule type" value="Genomic_DNA"/>
</dbReference>
<dbReference type="PROSITE" id="PS50114">
    <property type="entry name" value="GATA_ZN_FINGER_2"/>
    <property type="match status" value="1"/>
</dbReference>
<dbReference type="InterPro" id="IPR029063">
    <property type="entry name" value="SAM-dependent_MTases_sf"/>
</dbReference>
<evidence type="ECO:0000313" key="11">
    <source>
        <dbReference type="EMBL" id="KAJ4973668.1"/>
    </source>
</evidence>
<accession>A0A9Q0KN13</accession>
<dbReference type="PANTHER" id="PTHR11579">
    <property type="entry name" value="PROTEIN-L-ISOASPARTATE O-METHYLTRANSFERASE"/>
    <property type="match status" value="1"/>
</dbReference>
<keyword evidence="5" id="KW-0949">S-adenosyl-L-methionine</keyword>
<sequence length="682" mass="75512">MIAYSCRYCAPLKNLVSFSLLYQRRPPLLFRTLSAHLNPSLSPPPIPRFCTGNFHFLPMEQFWTKGSSDKNKALVEQLQQYGVIKSNKVAEVVQTIDRGLFVPDGIPAYVDSPMQIGYNATISAPHMHAMCLELLENNLQPGMHALDVGSGTGYLTACFAMMVGPQGRAVGVEHIPELVTTSIKNIQKSQAAPLLNGGSLSIHGGDGRLGWPEFAPYDAIHVGAAAAEIPQPLIDQLKPGGRMVIPVGNLFQDLKVVDKKLDGSISIRTETSVRYVPLTSREAQLRVILCFNINKQSVSSLMMSEASVPHAEHKGAGPNYFGYHIREIVELLSQNEEFIAPFSSQTHELSATCAKVTAEGIRHECGRKSNNSAASSSLFCDGIGDGLSDFKRERLKASLKESVLSLNQEVDEMVGPVMAMCKIKAHLREKEGLASRSSASNVDFSLPLCKKQKKSSSPSLIGSKMPAETEGYGGESESKKMNVSDQYFVPVSSDESQLNKMKKRCGRCCANCQTERTPQWRVGPDGHKSLCNACGIRYKKEGELPLALNEIDGKEEKCEVDDDLRVILENGGLEVEETVKKYSDELFAELGNMEQQLEELLHVVMSKSRSMTITEKQELRKLIQELPPKNLDRIVEIVLCKRPQDCHPCNEVYIDLEEEDNVTLWRLYYYVQAVARARKLAS</sequence>
<comment type="catalytic activity">
    <reaction evidence="6">
        <text>[protein]-L-isoaspartate + S-adenosyl-L-methionine = [protein]-L-isoaspartate alpha-methyl ester + S-adenosyl-L-homocysteine</text>
        <dbReference type="Rhea" id="RHEA:12705"/>
        <dbReference type="Rhea" id="RHEA-COMP:12143"/>
        <dbReference type="Rhea" id="RHEA-COMP:12144"/>
        <dbReference type="ChEBI" id="CHEBI:57856"/>
        <dbReference type="ChEBI" id="CHEBI:59789"/>
        <dbReference type="ChEBI" id="CHEBI:90596"/>
        <dbReference type="ChEBI" id="CHEBI:90598"/>
        <dbReference type="EC" id="2.1.1.77"/>
    </reaction>
</comment>
<keyword evidence="4" id="KW-0808">Transferase</keyword>
<dbReference type="GO" id="GO:0032259">
    <property type="term" value="P:methylation"/>
    <property type="evidence" value="ECO:0007669"/>
    <property type="project" value="UniProtKB-KW"/>
</dbReference>
<dbReference type="AlphaFoldDB" id="A0A9Q0KN13"/>
<dbReference type="CDD" id="cd00202">
    <property type="entry name" value="ZnF_GATA"/>
    <property type="match status" value="1"/>
</dbReference>
<evidence type="ECO:0000256" key="4">
    <source>
        <dbReference type="ARBA" id="ARBA00022679"/>
    </source>
</evidence>
<dbReference type="Gene3D" id="3.40.50.150">
    <property type="entry name" value="Vaccinia Virus protein VP39"/>
    <property type="match status" value="1"/>
</dbReference>
<dbReference type="Gene3D" id="3.30.50.10">
    <property type="entry name" value="Erythroid Transcription Factor GATA-1, subunit A"/>
    <property type="match status" value="1"/>
</dbReference>
<dbReference type="NCBIfam" id="TIGR00080">
    <property type="entry name" value="pimt"/>
    <property type="match status" value="1"/>
</dbReference>
<evidence type="ECO:0000256" key="6">
    <source>
        <dbReference type="ARBA" id="ARBA00029295"/>
    </source>
</evidence>
<dbReference type="InterPro" id="IPR000679">
    <property type="entry name" value="Znf_GATA"/>
</dbReference>